<dbReference type="InterPro" id="IPR036390">
    <property type="entry name" value="WH_DNA-bd_sf"/>
</dbReference>
<dbReference type="NCBIfam" id="NF003994">
    <property type="entry name" value="PRK05472.2-3"/>
    <property type="match status" value="1"/>
</dbReference>
<comment type="subunit">
    <text evidence="7">Homodimer.</text>
</comment>
<dbReference type="EMBL" id="NMVI01000027">
    <property type="protein sequence ID" value="OYN84663.1"/>
    <property type="molecule type" value="Genomic_DNA"/>
</dbReference>
<dbReference type="Pfam" id="PF02629">
    <property type="entry name" value="CoA_binding"/>
    <property type="match status" value="1"/>
</dbReference>
<dbReference type="Gene3D" id="1.10.10.10">
    <property type="entry name" value="Winged helix-like DNA-binding domain superfamily/Winged helix DNA-binding domain"/>
    <property type="match status" value="1"/>
</dbReference>
<name>A0A255E963_9ACTN</name>
<evidence type="ECO:0000256" key="4">
    <source>
        <dbReference type="ARBA" id="ARBA00023027"/>
    </source>
</evidence>
<keyword evidence="5 7" id="KW-0238">DNA-binding</keyword>
<accession>A0A255E963</accession>
<dbReference type="InterPro" id="IPR036291">
    <property type="entry name" value="NAD(P)-bd_dom_sf"/>
</dbReference>
<feature type="region of interest" description="Disordered" evidence="8">
    <location>
        <begin position="250"/>
        <end position="269"/>
    </location>
</feature>
<dbReference type="PANTHER" id="PTHR35786:SF1">
    <property type="entry name" value="REDOX-SENSING TRANSCRIPTIONAL REPRESSOR REX 1"/>
    <property type="match status" value="1"/>
</dbReference>
<dbReference type="Proteomes" id="UP000216533">
    <property type="component" value="Unassembled WGS sequence"/>
</dbReference>
<dbReference type="GO" id="GO:0005737">
    <property type="term" value="C:cytoplasm"/>
    <property type="evidence" value="ECO:0007669"/>
    <property type="project" value="UniProtKB-SubCell"/>
</dbReference>
<evidence type="ECO:0000313" key="10">
    <source>
        <dbReference type="EMBL" id="OYN84663.1"/>
    </source>
</evidence>
<dbReference type="GO" id="GO:0051775">
    <property type="term" value="P:response to redox state"/>
    <property type="evidence" value="ECO:0007669"/>
    <property type="project" value="InterPro"/>
</dbReference>
<dbReference type="GO" id="GO:0003677">
    <property type="term" value="F:DNA binding"/>
    <property type="evidence" value="ECO:0007669"/>
    <property type="project" value="UniProtKB-UniRule"/>
</dbReference>
<evidence type="ECO:0000256" key="1">
    <source>
        <dbReference type="ARBA" id="ARBA00022490"/>
    </source>
</evidence>
<comment type="similarity">
    <text evidence="7">Belongs to the transcriptional regulatory Rex family.</text>
</comment>
<reference evidence="10 11" key="1">
    <citation type="submission" date="2017-07" db="EMBL/GenBank/DDBJ databases">
        <title>Draft whole genome sequences of clinical Proprionibacteriaceae strains.</title>
        <authorList>
            <person name="Bernier A.-M."/>
            <person name="Bernard K."/>
            <person name="Domingo M.-C."/>
        </authorList>
    </citation>
    <scope>NUCLEOTIDE SEQUENCE [LARGE SCALE GENOMIC DNA]</scope>
    <source>
        <strain evidence="10 11">NML 160184</strain>
    </source>
</reference>
<dbReference type="InterPro" id="IPR058236">
    <property type="entry name" value="Rex_actinobacterial-type"/>
</dbReference>
<dbReference type="Pfam" id="PF06971">
    <property type="entry name" value="Put_DNA-bind_N"/>
    <property type="match status" value="1"/>
</dbReference>
<evidence type="ECO:0000259" key="9">
    <source>
        <dbReference type="SMART" id="SM00881"/>
    </source>
</evidence>
<dbReference type="InterPro" id="IPR003781">
    <property type="entry name" value="CoA-bd"/>
</dbReference>
<dbReference type="PANTHER" id="PTHR35786">
    <property type="entry name" value="REDOX-SENSING TRANSCRIPTIONAL REPRESSOR REX"/>
    <property type="match status" value="1"/>
</dbReference>
<dbReference type="InterPro" id="IPR036388">
    <property type="entry name" value="WH-like_DNA-bd_sf"/>
</dbReference>
<keyword evidence="3 7" id="KW-0805">Transcription regulation</keyword>
<sequence length="269" mass="27810">MRSAVDRGLCDSVHEPLVSVGTGGGSAPARTEGTAVTQARSQQPIPGATLARLPGYLRVLAELSADGTHTVSSDQLAHACGVHPAQLRRDLSSLGSYGTRGVGYDVDTLRAEIGDEIGWTHDWPVVIVGLGNLGSALAGHAGFSARGFRVVALIDADPAREGELLHGHRIQPMERLAEVVALDHPAIGVIATPVAEAQKVCDALVAAGITSVLNFAPTTLTVPPQVTVRTVDLGLELQILAYHAQVSQDPRQAGVDPTSGGASRASLQA</sequence>
<feature type="domain" description="CoA-binding" evidence="9">
    <location>
        <begin position="118"/>
        <end position="219"/>
    </location>
</feature>
<comment type="function">
    <text evidence="7">Modulates transcription in response to changes in cellular NADH/NAD(+) redox state.</text>
</comment>
<keyword evidence="4 7" id="KW-0520">NAD</keyword>
<dbReference type="NCBIfam" id="NF003993">
    <property type="entry name" value="PRK05472.2-2"/>
    <property type="match status" value="1"/>
</dbReference>
<dbReference type="NCBIfam" id="NF003992">
    <property type="entry name" value="PRK05472.2-1"/>
    <property type="match status" value="1"/>
</dbReference>
<evidence type="ECO:0000256" key="2">
    <source>
        <dbReference type="ARBA" id="ARBA00022491"/>
    </source>
</evidence>
<dbReference type="NCBIfam" id="NF003996">
    <property type="entry name" value="PRK05472.2-5"/>
    <property type="match status" value="1"/>
</dbReference>
<evidence type="ECO:0000256" key="3">
    <source>
        <dbReference type="ARBA" id="ARBA00023015"/>
    </source>
</evidence>
<keyword evidence="2 7" id="KW-0678">Repressor</keyword>
<dbReference type="InterPro" id="IPR022876">
    <property type="entry name" value="Tscrpt_rep_Rex"/>
</dbReference>
<dbReference type="HAMAP" id="MF_01131">
    <property type="entry name" value="Rex"/>
    <property type="match status" value="1"/>
</dbReference>
<evidence type="ECO:0000256" key="7">
    <source>
        <dbReference type="HAMAP-Rule" id="MF_01131"/>
    </source>
</evidence>
<keyword evidence="6 7" id="KW-0804">Transcription</keyword>
<dbReference type="NCBIfam" id="NF003995">
    <property type="entry name" value="PRK05472.2-4"/>
    <property type="match status" value="1"/>
</dbReference>
<proteinExistence type="inferred from homology"/>
<keyword evidence="1 7" id="KW-0963">Cytoplasm</keyword>
<dbReference type="SMART" id="SM00881">
    <property type="entry name" value="CoA_binding"/>
    <property type="match status" value="1"/>
</dbReference>
<dbReference type="SUPFAM" id="SSF46785">
    <property type="entry name" value="Winged helix' DNA-binding domain"/>
    <property type="match status" value="1"/>
</dbReference>
<evidence type="ECO:0000313" key="11">
    <source>
        <dbReference type="Proteomes" id="UP000216533"/>
    </source>
</evidence>
<feature type="binding site" evidence="7">
    <location>
        <begin position="129"/>
        <end position="134"/>
    </location>
    <ligand>
        <name>NAD(+)</name>
        <dbReference type="ChEBI" id="CHEBI:57540"/>
    </ligand>
</feature>
<organism evidence="10 11">
    <name type="scientific">Parenemella sanctibonifatiensis</name>
    <dbReference type="NCBI Taxonomy" id="2016505"/>
    <lineage>
        <taxon>Bacteria</taxon>
        <taxon>Bacillati</taxon>
        <taxon>Actinomycetota</taxon>
        <taxon>Actinomycetes</taxon>
        <taxon>Propionibacteriales</taxon>
        <taxon>Propionibacteriaceae</taxon>
        <taxon>Parenemella</taxon>
    </lineage>
</organism>
<dbReference type="InterPro" id="IPR009718">
    <property type="entry name" value="Rex_DNA-bd_C_dom"/>
</dbReference>
<protein>
    <recommendedName>
        <fullName evidence="7">Redox-sensing transcriptional repressor Rex</fullName>
    </recommendedName>
</protein>
<comment type="subcellular location">
    <subcellularLocation>
        <location evidence="7">Cytoplasm</location>
    </subcellularLocation>
</comment>
<dbReference type="GO" id="GO:0045892">
    <property type="term" value="P:negative regulation of DNA-templated transcription"/>
    <property type="evidence" value="ECO:0007669"/>
    <property type="project" value="InterPro"/>
</dbReference>
<comment type="caution">
    <text evidence="10">The sequence shown here is derived from an EMBL/GenBank/DDBJ whole genome shotgun (WGS) entry which is preliminary data.</text>
</comment>
<dbReference type="AlphaFoldDB" id="A0A255E963"/>
<dbReference type="GO" id="GO:0003700">
    <property type="term" value="F:DNA-binding transcription factor activity"/>
    <property type="evidence" value="ECO:0007669"/>
    <property type="project" value="UniProtKB-UniRule"/>
</dbReference>
<feature type="DNA-binding region" description="H-T-H motif" evidence="7">
    <location>
        <begin position="55"/>
        <end position="94"/>
    </location>
</feature>
<evidence type="ECO:0000256" key="5">
    <source>
        <dbReference type="ARBA" id="ARBA00023125"/>
    </source>
</evidence>
<dbReference type="Gene3D" id="3.40.50.720">
    <property type="entry name" value="NAD(P)-binding Rossmann-like Domain"/>
    <property type="match status" value="1"/>
</dbReference>
<evidence type="ECO:0000256" key="8">
    <source>
        <dbReference type="SAM" id="MobiDB-lite"/>
    </source>
</evidence>
<evidence type="ECO:0000256" key="6">
    <source>
        <dbReference type="ARBA" id="ARBA00023163"/>
    </source>
</evidence>
<gene>
    <name evidence="7" type="primary">rex</name>
    <name evidence="10" type="ORF">CGZ92_12600</name>
</gene>
<dbReference type="SUPFAM" id="SSF51735">
    <property type="entry name" value="NAD(P)-binding Rossmann-fold domains"/>
    <property type="match status" value="1"/>
</dbReference>